<accession>A0ABT9TSB8</accession>
<proteinExistence type="predicted"/>
<reference evidence="2 3" key="1">
    <citation type="submission" date="2023-07" db="EMBL/GenBank/DDBJ databases">
        <title>Sorghum-associated microbial communities from plants grown in Nebraska, USA.</title>
        <authorList>
            <person name="Schachtman D."/>
        </authorList>
    </citation>
    <scope>NUCLEOTIDE SEQUENCE [LARGE SCALE GENOMIC DNA]</scope>
    <source>
        <strain evidence="2 3">CC523</strain>
    </source>
</reference>
<protein>
    <recommendedName>
        <fullName evidence="4">Class IIb bacteriocin, lactobin A/cerein 7B family</fullName>
    </recommendedName>
</protein>
<sequence length="58" mass="5708">METTLDVNSEFSALVAGIEPLESLDAAWNWGEFFGGVAIGVGAAGVVAGGIGIGVAIT</sequence>
<evidence type="ECO:0000313" key="3">
    <source>
        <dbReference type="Proteomes" id="UP001244563"/>
    </source>
</evidence>
<organism evidence="2 3">
    <name type="scientific">Paenarthrobacter nicotinovorans</name>
    <name type="common">Arthrobacter nicotinovorans</name>
    <dbReference type="NCBI Taxonomy" id="29320"/>
    <lineage>
        <taxon>Bacteria</taxon>
        <taxon>Bacillati</taxon>
        <taxon>Actinomycetota</taxon>
        <taxon>Actinomycetes</taxon>
        <taxon>Micrococcales</taxon>
        <taxon>Micrococcaceae</taxon>
        <taxon>Paenarthrobacter</taxon>
    </lineage>
</organism>
<evidence type="ECO:0000256" key="1">
    <source>
        <dbReference type="SAM" id="Phobius"/>
    </source>
</evidence>
<feature type="transmembrane region" description="Helical" evidence="1">
    <location>
        <begin position="33"/>
        <end position="57"/>
    </location>
</feature>
<keyword evidence="1" id="KW-0472">Membrane</keyword>
<dbReference type="Proteomes" id="UP001244563">
    <property type="component" value="Unassembled WGS sequence"/>
</dbReference>
<keyword evidence="1" id="KW-0812">Transmembrane</keyword>
<gene>
    <name evidence="2" type="ORF">J2T10_004244</name>
</gene>
<keyword evidence="1" id="KW-1133">Transmembrane helix</keyword>
<comment type="caution">
    <text evidence="2">The sequence shown here is derived from an EMBL/GenBank/DDBJ whole genome shotgun (WGS) entry which is preliminary data.</text>
</comment>
<evidence type="ECO:0008006" key="4">
    <source>
        <dbReference type="Google" id="ProtNLM"/>
    </source>
</evidence>
<dbReference type="EMBL" id="JAUSSW010000018">
    <property type="protein sequence ID" value="MDQ0104569.1"/>
    <property type="molecule type" value="Genomic_DNA"/>
</dbReference>
<dbReference type="GeneID" id="84016425"/>
<dbReference type="RefSeq" id="WP_018778972.1">
    <property type="nucleotide sequence ID" value="NZ_BDDW01000010.1"/>
</dbReference>
<name>A0ABT9TSB8_PAENI</name>
<evidence type="ECO:0000313" key="2">
    <source>
        <dbReference type="EMBL" id="MDQ0104569.1"/>
    </source>
</evidence>
<keyword evidence="3" id="KW-1185">Reference proteome</keyword>